<dbReference type="SUPFAM" id="SSF53335">
    <property type="entry name" value="S-adenosyl-L-methionine-dependent methyltransferases"/>
    <property type="match status" value="1"/>
</dbReference>
<dbReference type="RefSeq" id="WP_008791027.1">
    <property type="nucleotide sequence ID" value="NZ_CP083622.1"/>
</dbReference>
<dbReference type="PANTHER" id="PTHR30481:SF4">
    <property type="entry name" value="SITE-SPECIFIC DNA-METHYLTRANSFERASE (ADENINE-SPECIFIC)"/>
    <property type="match status" value="1"/>
</dbReference>
<dbReference type="GO" id="GO:1904047">
    <property type="term" value="F:S-adenosyl-L-methionine binding"/>
    <property type="evidence" value="ECO:0007669"/>
    <property type="project" value="TreeGrafter"/>
</dbReference>
<evidence type="ECO:0000256" key="4">
    <source>
        <dbReference type="ARBA" id="ARBA00022679"/>
    </source>
</evidence>
<sequence length="251" mass="29646">MNSFIPWIGGKKLLRKEIIKRFPKEDFTKYVEVFGGAGWVLFDKVQSKKQLEVFNDIDGNLINLYRCIKFHADAVQKELDWILSSREVFTDYKAMIDNNIGTDIQKAAMYLYLVKVSYGAARRTYGAKTGINNTKEILLEIQKRLSAVIIENKSYEKIIKSYDSADTLFYLDPPYYKAERHYDSRFTVEDHKELARILKEIRGRFILSHNNDPYIKELYKGLYIEEIERNNNLSNKNCKYKELIIRNYKCQ</sequence>
<evidence type="ECO:0000313" key="8">
    <source>
        <dbReference type="EMBL" id="RGD79310.1"/>
    </source>
</evidence>
<dbReference type="GO" id="GO:0043565">
    <property type="term" value="F:sequence-specific DNA binding"/>
    <property type="evidence" value="ECO:0007669"/>
    <property type="project" value="TreeGrafter"/>
</dbReference>
<dbReference type="InterPro" id="IPR023095">
    <property type="entry name" value="Ade_MeTrfase_dom_2"/>
</dbReference>
<comment type="catalytic activity">
    <reaction evidence="6">
        <text>a 2'-deoxyadenosine in DNA + S-adenosyl-L-methionine = an N(6)-methyl-2'-deoxyadenosine in DNA + S-adenosyl-L-homocysteine + H(+)</text>
        <dbReference type="Rhea" id="RHEA:15197"/>
        <dbReference type="Rhea" id="RHEA-COMP:12418"/>
        <dbReference type="Rhea" id="RHEA-COMP:12419"/>
        <dbReference type="ChEBI" id="CHEBI:15378"/>
        <dbReference type="ChEBI" id="CHEBI:57856"/>
        <dbReference type="ChEBI" id="CHEBI:59789"/>
        <dbReference type="ChEBI" id="CHEBI:90615"/>
        <dbReference type="ChEBI" id="CHEBI:90616"/>
        <dbReference type="EC" id="2.1.1.72"/>
    </reaction>
</comment>
<dbReference type="Proteomes" id="UP000261032">
    <property type="component" value="Unassembled WGS sequence"/>
</dbReference>
<keyword evidence="3 8" id="KW-0489">Methyltransferase</keyword>
<dbReference type="InterPro" id="IPR029063">
    <property type="entry name" value="SAM-dependent_MTases_sf"/>
</dbReference>
<reference evidence="8 9" key="1">
    <citation type="submission" date="2018-08" db="EMBL/GenBank/DDBJ databases">
        <title>A genome reference for cultivated species of the human gut microbiota.</title>
        <authorList>
            <person name="Zou Y."/>
            <person name="Xue W."/>
            <person name="Luo G."/>
        </authorList>
    </citation>
    <scope>NUCLEOTIDE SEQUENCE [LARGE SCALE GENOMIC DNA]</scope>
    <source>
        <strain evidence="8 9">OM06-4</strain>
    </source>
</reference>
<proteinExistence type="inferred from homology"/>
<feature type="binding site" evidence="7">
    <location>
        <position position="7"/>
    </location>
    <ligand>
        <name>S-adenosyl-L-methionine</name>
        <dbReference type="ChEBI" id="CHEBI:59789"/>
    </ligand>
</feature>
<accession>A0A3E3E912</accession>
<dbReference type="PANTHER" id="PTHR30481">
    <property type="entry name" value="DNA ADENINE METHYLASE"/>
    <property type="match status" value="1"/>
</dbReference>
<name>A0A3E3E912_9FIRM</name>
<organism evidence="8 9">
    <name type="scientific">Thomasclavelia ramosa</name>
    <dbReference type="NCBI Taxonomy" id="1547"/>
    <lineage>
        <taxon>Bacteria</taxon>
        <taxon>Bacillati</taxon>
        <taxon>Bacillota</taxon>
        <taxon>Erysipelotrichia</taxon>
        <taxon>Erysipelotrichales</taxon>
        <taxon>Coprobacillaceae</taxon>
        <taxon>Thomasclavelia</taxon>
    </lineage>
</organism>
<dbReference type="Pfam" id="PF02086">
    <property type="entry name" value="MethyltransfD12"/>
    <property type="match status" value="1"/>
</dbReference>
<feature type="binding site" evidence="7">
    <location>
        <position position="11"/>
    </location>
    <ligand>
        <name>S-adenosyl-L-methionine</name>
        <dbReference type="ChEBI" id="CHEBI:59789"/>
    </ligand>
</feature>
<protein>
    <recommendedName>
        <fullName evidence="2">site-specific DNA-methyltransferase (adenine-specific)</fullName>
        <ecNumber evidence="2">2.1.1.72</ecNumber>
    </recommendedName>
</protein>
<feature type="binding site" evidence="7">
    <location>
        <position position="56"/>
    </location>
    <ligand>
        <name>S-adenosyl-L-methionine</name>
        <dbReference type="ChEBI" id="CHEBI:59789"/>
    </ligand>
</feature>
<dbReference type="GO" id="GO:0032259">
    <property type="term" value="P:methylation"/>
    <property type="evidence" value="ECO:0007669"/>
    <property type="project" value="UniProtKB-KW"/>
</dbReference>
<evidence type="ECO:0000256" key="1">
    <source>
        <dbReference type="ARBA" id="ARBA00006594"/>
    </source>
</evidence>
<feature type="binding site" evidence="7">
    <location>
        <position position="172"/>
    </location>
    <ligand>
        <name>S-adenosyl-L-methionine</name>
        <dbReference type="ChEBI" id="CHEBI:59789"/>
    </ligand>
</feature>
<evidence type="ECO:0000256" key="7">
    <source>
        <dbReference type="PIRSR" id="PIRSR000398-1"/>
    </source>
</evidence>
<evidence type="ECO:0000256" key="2">
    <source>
        <dbReference type="ARBA" id="ARBA00011900"/>
    </source>
</evidence>
<dbReference type="GO" id="GO:0009007">
    <property type="term" value="F:site-specific DNA-methyltransferase (adenine-specific) activity"/>
    <property type="evidence" value="ECO:0007669"/>
    <property type="project" value="UniProtKB-EC"/>
</dbReference>
<dbReference type="Gene3D" id="1.10.1020.10">
    <property type="entry name" value="Adenine-specific Methyltransferase, Domain 2"/>
    <property type="match status" value="1"/>
</dbReference>
<evidence type="ECO:0000313" key="9">
    <source>
        <dbReference type="Proteomes" id="UP000261032"/>
    </source>
</evidence>
<dbReference type="GO" id="GO:0006298">
    <property type="term" value="P:mismatch repair"/>
    <property type="evidence" value="ECO:0007669"/>
    <property type="project" value="TreeGrafter"/>
</dbReference>
<dbReference type="InterPro" id="IPR012263">
    <property type="entry name" value="M_m6A_EcoRV"/>
</dbReference>
<keyword evidence="5" id="KW-0949">S-adenosyl-L-methionine</keyword>
<gene>
    <name evidence="8" type="ORF">DXB93_16195</name>
</gene>
<dbReference type="EMBL" id="QUSL01000037">
    <property type="protein sequence ID" value="RGD79310.1"/>
    <property type="molecule type" value="Genomic_DNA"/>
</dbReference>
<evidence type="ECO:0000256" key="6">
    <source>
        <dbReference type="ARBA" id="ARBA00047942"/>
    </source>
</evidence>
<comment type="similarity">
    <text evidence="1">Belongs to the N(4)/N(6)-methyltransferase family.</text>
</comment>
<comment type="caution">
    <text evidence="8">The sequence shown here is derived from an EMBL/GenBank/DDBJ whole genome shotgun (WGS) entry which is preliminary data.</text>
</comment>
<dbReference type="PRINTS" id="PR00505">
    <property type="entry name" value="D12N6MTFRASE"/>
</dbReference>
<dbReference type="GO" id="GO:0009307">
    <property type="term" value="P:DNA restriction-modification system"/>
    <property type="evidence" value="ECO:0007669"/>
    <property type="project" value="InterPro"/>
</dbReference>
<evidence type="ECO:0000256" key="5">
    <source>
        <dbReference type="ARBA" id="ARBA00022691"/>
    </source>
</evidence>
<keyword evidence="4" id="KW-0808">Transferase</keyword>
<dbReference type="PIRSF" id="PIRSF000398">
    <property type="entry name" value="M_m6A_EcoRV"/>
    <property type="match status" value="1"/>
</dbReference>
<dbReference type="AlphaFoldDB" id="A0A3E3E912"/>
<dbReference type="InterPro" id="IPR012327">
    <property type="entry name" value="MeTrfase_D12"/>
</dbReference>
<dbReference type="Gene3D" id="3.40.50.150">
    <property type="entry name" value="Vaccinia Virus protein VP39"/>
    <property type="match status" value="1"/>
</dbReference>
<evidence type="ECO:0000256" key="3">
    <source>
        <dbReference type="ARBA" id="ARBA00022603"/>
    </source>
</evidence>
<dbReference type="EC" id="2.1.1.72" evidence="2"/>